<dbReference type="Proteomes" id="UP000502894">
    <property type="component" value="Chromosome"/>
</dbReference>
<dbReference type="AlphaFoldDB" id="A0A6F8T459"/>
<dbReference type="KEGG" id="lant:TUM19329_18350"/>
<name>A0A6F8T459_9GAMM</name>
<dbReference type="EMBL" id="AP022839">
    <property type="protein sequence ID" value="BCA95474.1"/>
    <property type="molecule type" value="Genomic_DNA"/>
</dbReference>
<organism evidence="1 2">
    <name type="scientific">Legionella antarctica</name>
    <dbReference type="NCBI Taxonomy" id="2708020"/>
    <lineage>
        <taxon>Bacteria</taxon>
        <taxon>Pseudomonadati</taxon>
        <taxon>Pseudomonadota</taxon>
        <taxon>Gammaproteobacteria</taxon>
        <taxon>Legionellales</taxon>
        <taxon>Legionellaceae</taxon>
        <taxon>Legionella</taxon>
    </lineage>
</organism>
<proteinExistence type="predicted"/>
<reference evidence="1" key="1">
    <citation type="journal article" date="2020" name="Microbiol. Resour. Announc.">
        <title>Complete Genome Sequence of Novel Psychrotolerant Legionella Strain TUM19329, Isolated from Antarctic Lake Sediment.</title>
        <authorList>
            <person name="Shimada S."/>
            <person name="Nakai R."/>
            <person name="Aoki K."/>
            <person name="Shimoeda N."/>
            <person name="Ohno G."/>
            <person name="Miyazaki Y."/>
            <person name="Kudoh S."/>
            <person name="Imura S."/>
            <person name="Watanabe K."/>
            <person name="Ishii Y."/>
            <person name="Tateda K."/>
        </authorList>
    </citation>
    <scope>NUCLEOTIDE SEQUENCE [LARGE SCALE GENOMIC DNA]</scope>
    <source>
        <strain evidence="1">TUM19329</strain>
    </source>
</reference>
<gene>
    <name evidence="1" type="ORF">TUM19329_18350</name>
</gene>
<evidence type="ECO:0000313" key="2">
    <source>
        <dbReference type="Proteomes" id="UP000502894"/>
    </source>
</evidence>
<accession>A0A6F8T459</accession>
<dbReference type="RefSeq" id="WP_173237061.1">
    <property type="nucleotide sequence ID" value="NZ_AP022839.1"/>
</dbReference>
<protein>
    <submittedName>
        <fullName evidence="1">Uncharacterized protein</fullName>
    </submittedName>
</protein>
<keyword evidence="2" id="KW-1185">Reference proteome</keyword>
<sequence length="328" mass="37432">MPKNKRKPRIAEIVDFEDTEVYRLLQKEKLLKNESEVLSKTVLAKLHEKTYRSTGVNKQAALIWEHISSITVLLNEQLKAIDYRIAKLNSDSRESAIKKRVELLTERNSLLGNAIGQFKPEHANLSALENELYPVSKADKGNVFLQNKNTVAEIYVNLKQHVTAIRFELDKYDDTELQEAIKPDVEQLDKLLAETDAITHKTVEIHEKSKGGVISSDLFAEMANQLHELAEKKFDIEQRCKLIEDRLAIAKLDRVIAEQTIEIEKVYNNLSSLYGIVYMAATQGHSRYSDLSKELKSLIIADGSRSKLSFSAENFQPQIPLSSMYWND</sequence>
<evidence type="ECO:0000313" key="1">
    <source>
        <dbReference type="EMBL" id="BCA95474.1"/>
    </source>
</evidence>